<dbReference type="InterPro" id="IPR002052">
    <property type="entry name" value="DNA_methylase_N6_adenine_CS"/>
</dbReference>
<evidence type="ECO:0000256" key="3">
    <source>
        <dbReference type="ARBA" id="ARBA00022679"/>
    </source>
</evidence>
<proteinExistence type="inferred from homology"/>
<dbReference type="PRINTS" id="PR00508">
    <property type="entry name" value="S21N4MTFRASE"/>
</dbReference>
<evidence type="ECO:0000259" key="5">
    <source>
        <dbReference type="Pfam" id="PF01555"/>
    </source>
</evidence>
<comment type="caution">
    <text evidence="6">The sequence shown here is derived from an EMBL/GenBank/DDBJ whole genome shotgun (WGS) entry which is preliminary data.</text>
</comment>
<dbReference type="AlphaFoldDB" id="A0A395VMZ0"/>
<evidence type="ECO:0000313" key="6">
    <source>
        <dbReference type="EMBL" id="RGS76713.1"/>
    </source>
</evidence>
<dbReference type="PROSITE" id="PS00092">
    <property type="entry name" value="N6_MTASE"/>
    <property type="match status" value="1"/>
</dbReference>
<dbReference type="InterPro" id="IPR002941">
    <property type="entry name" value="DNA_methylase_N4/N6"/>
</dbReference>
<evidence type="ECO:0000256" key="1">
    <source>
        <dbReference type="ARBA" id="ARBA00006594"/>
    </source>
</evidence>
<keyword evidence="2 6" id="KW-0489">Methyltransferase</keyword>
<dbReference type="GO" id="GO:0032259">
    <property type="term" value="P:methylation"/>
    <property type="evidence" value="ECO:0007669"/>
    <property type="project" value="UniProtKB-KW"/>
</dbReference>
<evidence type="ECO:0000313" key="7">
    <source>
        <dbReference type="Proteomes" id="UP000266492"/>
    </source>
</evidence>
<evidence type="ECO:0000256" key="4">
    <source>
        <dbReference type="RuleBase" id="RU362026"/>
    </source>
</evidence>
<comment type="similarity">
    <text evidence="1 4">Belongs to the N(4)/N(6)-methyltransferase family.</text>
</comment>
<organism evidence="6 7">
    <name type="scientific">Bacteroides ovatus</name>
    <dbReference type="NCBI Taxonomy" id="28116"/>
    <lineage>
        <taxon>Bacteria</taxon>
        <taxon>Pseudomonadati</taxon>
        <taxon>Bacteroidota</taxon>
        <taxon>Bacteroidia</taxon>
        <taxon>Bacteroidales</taxon>
        <taxon>Bacteroidaceae</taxon>
        <taxon>Bacteroides</taxon>
    </lineage>
</organism>
<dbReference type="PANTHER" id="PTHR13370:SF3">
    <property type="entry name" value="TRNA (GUANINE(10)-N2)-METHYLTRANSFERASE HOMOLOG"/>
    <property type="match status" value="1"/>
</dbReference>
<dbReference type="Proteomes" id="UP000266492">
    <property type="component" value="Unassembled WGS sequence"/>
</dbReference>
<protein>
    <recommendedName>
        <fullName evidence="4">Methyltransferase</fullName>
        <ecNumber evidence="4">2.1.1.-</ecNumber>
    </recommendedName>
</protein>
<dbReference type="Pfam" id="PF01555">
    <property type="entry name" value="N6_N4_Mtase"/>
    <property type="match status" value="1"/>
</dbReference>
<gene>
    <name evidence="6" type="ORF">DWX70_27625</name>
</gene>
<sequence>MLPLLAEEGITADMVLSDPPYGTTHCRWDAVIDIPGMWNAVQGISRPDTPVLLFCQHPFTSLLGSSNLHRLRYAWVWEKTQATGFLNAGRMPMKAHEDILVFYDRLPKYHPIKTDGHRRKVVMAEHQRKCDAGEIYRKHDNFRDYISTERYPRSVLKFKTDKQRSCLHATQKPVALLEYLIRTYTDEGDIVLDFAMGSGSTAVACRNTGRRFVGVEIDREIFQTALNRITHG</sequence>
<dbReference type="EC" id="2.1.1.-" evidence="4"/>
<dbReference type="GO" id="GO:0003677">
    <property type="term" value="F:DNA binding"/>
    <property type="evidence" value="ECO:0007669"/>
    <property type="project" value="InterPro"/>
</dbReference>
<dbReference type="InterPro" id="IPR001091">
    <property type="entry name" value="RM_Methyltransferase"/>
</dbReference>
<keyword evidence="3 6" id="KW-0808">Transferase</keyword>
<dbReference type="GO" id="GO:0009007">
    <property type="term" value="F:site-specific DNA-methyltransferase (adenine-specific) activity"/>
    <property type="evidence" value="ECO:0007669"/>
    <property type="project" value="TreeGrafter"/>
</dbReference>
<dbReference type="Gene3D" id="3.40.50.150">
    <property type="entry name" value="Vaccinia Virus protein VP39"/>
    <property type="match status" value="1"/>
</dbReference>
<reference evidence="6 7" key="1">
    <citation type="submission" date="2018-08" db="EMBL/GenBank/DDBJ databases">
        <title>A genome reference for cultivated species of the human gut microbiota.</title>
        <authorList>
            <person name="Zou Y."/>
            <person name="Xue W."/>
            <person name="Luo G."/>
        </authorList>
    </citation>
    <scope>NUCLEOTIDE SEQUENCE [LARGE SCALE GENOMIC DNA]</scope>
    <source>
        <strain evidence="6 7">AF20-9LB</strain>
    </source>
</reference>
<name>A0A395VMZ0_BACOV</name>
<dbReference type="SUPFAM" id="SSF53335">
    <property type="entry name" value="S-adenosyl-L-methionine-dependent methyltransferases"/>
    <property type="match status" value="1"/>
</dbReference>
<feature type="domain" description="DNA methylase N-4/N-6" evidence="5">
    <location>
        <begin position="13"/>
        <end position="225"/>
    </location>
</feature>
<dbReference type="EMBL" id="QRVZ01000081">
    <property type="protein sequence ID" value="RGS76713.1"/>
    <property type="molecule type" value="Genomic_DNA"/>
</dbReference>
<accession>A0A395VMZ0</accession>
<dbReference type="PANTHER" id="PTHR13370">
    <property type="entry name" value="RNA METHYLASE-RELATED"/>
    <property type="match status" value="1"/>
</dbReference>
<dbReference type="GO" id="GO:0008170">
    <property type="term" value="F:N-methyltransferase activity"/>
    <property type="evidence" value="ECO:0007669"/>
    <property type="project" value="InterPro"/>
</dbReference>
<dbReference type="GO" id="GO:0005737">
    <property type="term" value="C:cytoplasm"/>
    <property type="evidence" value="ECO:0007669"/>
    <property type="project" value="TreeGrafter"/>
</dbReference>
<evidence type="ECO:0000256" key="2">
    <source>
        <dbReference type="ARBA" id="ARBA00022603"/>
    </source>
</evidence>
<dbReference type="InterPro" id="IPR029063">
    <property type="entry name" value="SAM-dependent_MTases_sf"/>
</dbReference>